<comment type="subcellular location">
    <subcellularLocation>
        <location evidence="1">Cell membrane</location>
        <topology evidence="1">Multi-pass membrane protein</topology>
    </subcellularLocation>
</comment>
<sequence>MISITNIINRNKKIIIIILILVVGVFFRFYKITEIPPGLYPDEAINGNNALEALKTGEFKIFYPENNGREGLFINLQAVSLWFFGNNAWALRVVSGFFGTLTILGFFLLVYELFRNYNHTVEKETKESVTFDTFLPHGLWVATLSSFFLATSYWHINFSRIGFRAIMVPFFLAFGFYFLLKVFRTGKILTAVLTGIFIGLGFHTYIAFRLVPLILIFVSGWKLWQWHKAQPTTHNLQPTTKTCVSCIIVLFLLITFVVALPIGWYFLNHPEDFMGRQSQVSIFSSENPLKEFAISNIKTLGMFNVRGDCNQRHNFNCEPELFWPVGILFLAGVYYSFSRIWRWMKNSFSKTPNGISVFPHLFIMVWFLVMMLPSTLTKEGIPHAIRSIGLIVPVFIFAGLGSSFLLHQLFYRFHLFYDGKERLNHEHWRVRRGAVIFIAFFIIFAVVNTYDTYFKKFSGHAKTYFEFSTGLYRIGEYMASSPREINKYIIVNMDGVNVNGVPMPAQTVMFLTDSYRETSRKEKNIFYILPGVLGLIDKKKQSIIILLNPFDKDLVQEIREKFPEFKILPPEAEFYVFQNF</sequence>
<comment type="caution">
    <text evidence="9">The sequence shown here is derived from an EMBL/GenBank/DDBJ whole genome shotgun (WGS) entry which is preliminary data.</text>
</comment>
<keyword evidence="7 8" id="KW-0472">Membrane</keyword>
<feature type="transmembrane region" description="Helical" evidence="8">
    <location>
        <begin position="12"/>
        <end position="30"/>
    </location>
</feature>
<feature type="transmembrane region" description="Helical" evidence="8">
    <location>
        <begin position="247"/>
        <end position="267"/>
    </location>
</feature>
<protein>
    <recommendedName>
        <fullName evidence="11">Glycosyltransferase RgtA/B/C/D-like domain-containing protein</fullName>
    </recommendedName>
</protein>
<evidence type="ECO:0000256" key="1">
    <source>
        <dbReference type="ARBA" id="ARBA00004651"/>
    </source>
</evidence>
<dbReference type="GO" id="GO:0005886">
    <property type="term" value="C:plasma membrane"/>
    <property type="evidence" value="ECO:0007669"/>
    <property type="project" value="UniProtKB-SubCell"/>
</dbReference>
<feature type="transmembrane region" description="Helical" evidence="8">
    <location>
        <begin position="430"/>
        <end position="450"/>
    </location>
</feature>
<evidence type="ECO:0000256" key="8">
    <source>
        <dbReference type="SAM" id="Phobius"/>
    </source>
</evidence>
<organism evidence="9 10">
    <name type="scientific">Candidatus Sungbacteria bacterium RIFCSPLOWO2_12_FULL_41_11</name>
    <dbReference type="NCBI Taxonomy" id="1802286"/>
    <lineage>
        <taxon>Bacteria</taxon>
        <taxon>Candidatus Sungiibacteriota</taxon>
    </lineage>
</organism>
<dbReference type="GO" id="GO:0009103">
    <property type="term" value="P:lipopolysaccharide biosynthetic process"/>
    <property type="evidence" value="ECO:0007669"/>
    <property type="project" value="UniProtKB-ARBA"/>
</dbReference>
<feature type="transmembrane region" description="Helical" evidence="8">
    <location>
        <begin position="388"/>
        <end position="410"/>
    </location>
</feature>
<feature type="transmembrane region" description="Helical" evidence="8">
    <location>
        <begin position="192"/>
        <end position="218"/>
    </location>
</feature>
<accession>A0A1G2LM00</accession>
<dbReference type="InterPro" id="IPR050297">
    <property type="entry name" value="LipidA_mod_glycosyltrf_83"/>
</dbReference>
<feature type="transmembrane region" description="Helical" evidence="8">
    <location>
        <begin position="89"/>
        <end position="114"/>
    </location>
</feature>
<dbReference type="Proteomes" id="UP000177171">
    <property type="component" value="Unassembled WGS sequence"/>
</dbReference>
<dbReference type="EMBL" id="MHQY01000044">
    <property type="protein sequence ID" value="OHA12658.1"/>
    <property type="molecule type" value="Genomic_DNA"/>
</dbReference>
<name>A0A1G2LM00_9BACT</name>
<evidence type="ECO:0000256" key="6">
    <source>
        <dbReference type="ARBA" id="ARBA00022989"/>
    </source>
</evidence>
<feature type="transmembrane region" description="Helical" evidence="8">
    <location>
        <begin position="134"/>
        <end position="155"/>
    </location>
</feature>
<keyword evidence="4" id="KW-0808">Transferase</keyword>
<evidence type="ECO:0000313" key="10">
    <source>
        <dbReference type="Proteomes" id="UP000177171"/>
    </source>
</evidence>
<dbReference type="AlphaFoldDB" id="A0A1G2LM00"/>
<gene>
    <name evidence="9" type="ORF">A3G49_00075</name>
</gene>
<evidence type="ECO:0000313" key="9">
    <source>
        <dbReference type="EMBL" id="OHA12658.1"/>
    </source>
</evidence>
<dbReference type="PANTHER" id="PTHR33908:SF11">
    <property type="entry name" value="MEMBRANE PROTEIN"/>
    <property type="match status" value="1"/>
</dbReference>
<feature type="transmembrane region" description="Helical" evidence="8">
    <location>
        <begin position="161"/>
        <end position="180"/>
    </location>
</feature>
<feature type="transmembrane region" description="Helical" evidence="8">
    <location>
        <begin position="321"/>
        <end position="337"/>
    </location>
</feature>
<keyword evidence="2" id="KW-1003">Cell membrane</keyword>
<keyword evidence="5 8" id="KW-0812">Transmembrane</keyword>
<dbReference type="PANTHER" id="PTHR33908">
    <property type="entry name" value="MANNOSYLTRANSFERASE YKCB-RELATED"/>
    <property type="match status" value="1"/>
</dbReference>
<evidence type="ECO:0000256" key="4">
    <source>
        <dbReference type="ARBA" id="ARBA00022679"/>
    </source>
</evidence>
<feature type="transmembrane region" description="Helical" evidence="8">
    <location>
        <begin position="357"/>
        <end position="376"/>
    </location>
</feature>
<reference evidence="9 10" key="1">
    <citation type="journal article" date="2016" name="Nat. Commun.">
        <title>Thousands of microbial genomes shed light on interconnected biogeochemical processes in an aquifer system.</title>
        <authorList>
            <person name="Anantharaman K."/>
            <person name="Brown C.T."/>
            <person name="Hug L.A."/>
            <person name="Sharon I."/>
            <person name="Castelle C.J."/>
            <person name="Probst A.J."/>
            <person name="Thomas B.C."/>
            <person name="Singh A."/>
            <person name="Wilkins M.J."/>
            <person name="Karaoz U."/>
            <person name="Brodie E.L."/>
            <person name="Williams K.H."/>
            <person name="Hubbard S.S."/>
            <person name="Banfield J.F."/>
        </authorList>
    </citation>
    <scope>NUCLEOTIDE SEQUENCE [LARGE SCALE GENOMIC DNA]</scope>
</reference>
<evidence type="ECO:0000256" key="3">
    <source>
        <dbReference type="ARBA" id="ARBA00022676"/>
    </source>
</evidence>
<keyword evidence="6 8" id="KW-1133">Transmembrane helix</keyword>
<evidence type="ECO:0000256" key="7">
    <source>
        <dbReference type="ARBA" id="ARBA00023136"/>
    </source>
</evidence>
<evidence type="ECO:0000256" key="2">
    <source>
        <dbReference type="ARBA" id="ARBA00022475"/>
    </source>
</evidence>
<evidence type="ECO:0000256" key="5">
    <source>
        <dbReference type="ARBA" id="ARBA00022692"/>
    </source>
</evidence>
<proteinExistence type="predicted"/>
<keyword evidence="3" id="KW-0328">Glycosyltransferase</keyword>
<dbReference type="GO" id="GO:0016763">
    <property type="term" value="F:pentosyltransferase activity"/>
    <property type="evidence" value="ECO:0007669"/>
    <property type="project" value="TreeGrafter"/>
</dbReference>
<evidence type="ECO:0008006" key="11">
    <source>
        <dbReference type="Google" id="ProtNLM"/>
    </source>
</evidence>